<evidence type="ECO:0000256" key="6">
    <source>
        <dbReference type="SAM" id="Phobius"/>
    </source>
</evidence>
<feature type="domain" description="TcmA/NAT10 helicase" evidence="7">
    <location>
        <begin position="120"/>
        <end position="144"/>
    </location>
</feature>
<protein>
    <submittedName>
        <fullName evidence="8">N-acetyltransferase 10</fullName>
    </submittedName>
</protein>
<dbReference type="OrthoDB" id="10067491at2759"/>
<keyword evidence="4" id="KW-0067">ATP-binding</keyword>
<keyword evidence="5" id="KW-0012">Acyltransferase</keyword>
<evidence type="ECO:0000256" key="2">
    <source>
        <dbReference type="ARBA" id="ARBA00022679"/>
    </source>
</evidence>
<dbReference type="InterPro" id="IPR007807">
    <property type="entry name" value="TcmA/NAT10_helicase"/>
</dbReference>
<evidence type="ECO:0000256" key="5">
    <source>
        <dbReference type="ARBA" id="ARBA00023315"/>
    </source>
</evidence>
<gene>
    <name evidence="8" type="primary">NAT10_1</name>
    <name evidence="8" type="ORF">OS493_025195</name>
</gene>
<dbReference type="Proteomes" id="UP001163046">
    <property type="component" value="Unassembled WGS sequence"/>
</dbReference>
<name>A0A9X0A012_9CNID</name>
<dbReference type="GO" id="GO:1990883">
    <property type="term" value="F:18S rRNA cytidine N-acetyltransferase activity"/>
    <property type="evidence" value="ECO:0007669"/>
    <property type="project" value="TreeGrafter"/>
</dbReference>
<evidence type="ECO:0000256" key="1">
    <source>
        <dbReference type="ARBA" id="ARBA00004123"/>
    </source>
</evidence>
<proteinExistence type="predicted"/>
<dbReference type="AlphaFoldDB" id="A0A9X0A012"/>
<keyword evidence="2" id="KW-0808">Transferase</keyword>
<comment type="caution">
    <text evidence="8">The sequence shown here is derived from an EMBL/GenBank/DDBJ whole genome shotgun (WGS) entry which is preliminary data.</text>
</comment>
<organism evidence="8 9">
    <name type="scientific">Desmophyllum pertusum</name>
    <dbReference type="NCBI Taxonomy" id="174260"/>
    <lineage>
        <taxon>Eukaryota</taxon>
        <taxon>Metazoa</taxon>
        <taxon>Cnidaria</taxon>
        <taxon>Anthozoa</taxon>
        <taxon>Hexacorallia</taxon>
        <taxon>Scleractinia</taxon>
        <taxon>Caryophylliina</taxon>
        <taxon>Caryophylliidae</taxon>
        <taxon>Desmophyllum</taxon>
    </lineage>
</organism>
<evidence type="ECO:0000259" key="7">
    <source>
        <dbReference type="Pfam" id="PF05127"/>
    </source>
</evidence>
<comment type="subcellular location">
    <subcellularLocation>
        <location evidence="1">Nucleus</location>
    </subcellularLocation>
</comment>
<keyword evidence="6" id="KW-0472">Membrane</keyword>
<dbReference type="GO" id="GO:0030686">
    <property type="term" value="C:90S preribosome"/>
    <property type="evidence" value="ECO:0007669"/>
    <property type="project" value="TreeGrafter"/>
</dbReference>
<dbReference type="GO" id="GO:0000049">
    <property type="term" value="F:tRNA binding"/>
    <property type="evidence" value="ECO:0007669"/>
    <property type="project" value="TreeGrafter"/>
</dbReference>
<dbReference type="GO" id="GO:1904812">
    <property type="term" value="P:rRNA acetylation involved in maturation of SSU-rRNA"/>
    <property type="evidence" value="ECO:0007669"/>
    <property type="project" value="TreeGrafter"/>
</dbReference>
<evidence type="ECO:0000313" key="9">
    <source>
        <dbReference type="Proteomes" id="UP001163046"/>
    </source>
</evidence>
<accession>A0A9X0A012</accession>
<dbReference type="GO" id="GO:0005524">
    <property type="term" value="F:ATP binding"/>
    <property type="evidence" value="ECO:0007669"/>
    <property type="project" value="UniProtKB-KW"/>
</dbReference>
<evidence type="ECO:0000256" key="3">
    <source>
        <dbReference type="ARBA" id="ARBA00022741"/>
    </source>
</evidence>
<dbReference type="PANTHER" id="PTHR10925">
    <property type="entry name" value="N-ACETYLTRANSFERASE 10"/>
    <property type="match status" value="1"/>
</dbReference>
<dbReference type="InterPro" id="IPR032672">
    <property type="entry name" value="TmcA/NAT10/Kre33"/>
</dbReference>
<keyword evidence="3" id="KW-0547">Nucleotide-binding</keyword>
<dbReference type="EMBL" id="MU825416">
    <property type="protein sequence ID" value="KAJ7390490.1"/>
    <property type="molecule type" value="Genomic_DNA"/>
</dbReference>
<feature type="transmembrane region" description="Helical" evidence="6">
    <location>
        <begin position="130"/>
        <end position="151"/>
    </location>
</feature>
<evidence type="ECO:0000313" key="8">
    <source>
        <dbReference type="EMBL" id="KAJ7390490.1"/>
    </source>
</evidence>
<keyword evidence="9" id="KW-1185">Reference proteome</keyword>
<reference evidence="8" key="1">
    <citation type="submission" date="2023-01" db="EMBL/GenBank/DDBJ databases">
        <title>Genome assembly of the deep-sea coral Lophelia pertusa.</title>
        <authorList>
            <person name="Herrera S."/>
            <person name="Cordes E."/>
        </authorList>
    </citation>
    <scope>NUCLEOTIDE SEQUENCE</scope>
    <source>
        <strain evidence="8">USNM1676648</strain>
        <tissue evidence="8">Polyp</tissue>
    </source>
</reference>
<keyword evidence="6" id="KW-0812">Transmembrane</keyword>
<dbReference type="Pfam" id="PF05127">
    <property type="entry name" value="NAT10_TcmA_helicase"/>
    <property type="match status" value="1"/>
</dbReference>
<keyword evidence="6" id="KW-1133">Transmembrane helix</keyword>
<dbReference type="GO" id="GO:0005730">
    <property type="term" value="C:nucleolus"/>
    <property type="evidence" value="ECO:0007669"/>
    <property type="project" value="TreeGrafter"/>
</dbReference>
<dbReference type="PANTHER" id="PTHR10925:SF5">
    <property type="entry name" value="RNA CYTIDINE ACETYLTRANSFERASE"/>
    <property type="match status" value="1"/>
</dbReference>
<evidence type="ECO:0000256" key="4">
    <source>
        <dbReference type="ARBA" id="ARBA00022840"/>
    </source>
</evidence>
<sequence length="159" mass="17570">MAMDVHSRYRTESHQDVVGRFNERFILSLTSCKSCMVIDDQLNILPISSHTLTITALPPKSKEESMTVTEIELKSLKESLQDTQPVGAIVNCCRTLDQAKAVLKFVEAISEKTLRSTVTLTAARGRGKSAALGLSLASAVAFGYVCNYHYIWLFGQENL</sequence>